<evidence type="ECO:0000313" key="1">
    <source>
        <dbReference type="EMBL" id="KAJ8009377.1"/>
    </source>
</evidence>
<proteinExistence type="predicted"/>
<sequence length="142" mass="15331">MNALRIQSGRRWHLILAPPAASDEAPELWAGTPWEKVNYGEMSLPGAGIWEGDNTVHKMADSQRSPGCLGVELCSLPSIYPVRLGHLLQEPNNDRLKREEPIGALKQSVDTPGSYCGSPHCVGSLASYCSEEDGTMRGNGSV</sequence>
<reference evidence="1" key="1">
    <citation type="submission" date="2021-05" db="EMBL/GenBank/DDBJ databases">
        <authorList>
            <person name="Pan Q."/>
            <person name="Jouanno E."/>
            <person name="Zahm M."/>
            <person name="Klopp C."/>
            <person name="Cabau C."/>
            <person name="Louis A."/>
            <person name="Berthelot C."/>
            <person name="Parey E."/>
            <person name="Roest Crollius H."/>
            <person name="Montfort J."/>
            <person name="Robinson-Rechavi M."/>
            <person name="Bouchez O."/>
            <person name="Lampietro C."/>
            <person name="Lopez Roques C."/>
            <person name="Donnadieu C."/>
            <person name="Postlethwait J."/>
            <person name="Bobe J."/>
            <person name="Dillon D."/>
            <person name="Chandos A."/>
            <person name="von Hippel F."/>
            <person name="Guiguen Y."/>
        </authorList>
    </citation>
    <scope>NUCLEOTIDE SEQUENCE</scope>
    <source>
        <strain evidence="1">YG-Jan2019</strain>
    </source>
</reference>
<name>A0ACC2H0D5_DALPE</name>
<evidence type="ECO:0000313" key="2">
    <source>
        <dbReference type="Proteomes" id="UP001157502"/>
    </source>
</evidence>
<keyword evidence="2" id="KW-1185">Reference proteome</keyword>
<accession>A0ACC2H0D5</accession>
<protein>
    <submittedName>
        <fullName evidence="1">Uncharacterized protein</fullName>
    </submittedName>
</protein>
<gene>
    <name evidence="1" type="ORF">DPEC_G00088260</name>
</gene>
<comment type="caution">
    <text evidence="1">The sequence shown here is derived from an EMBL/GenBank/DDBJ whole genome shotgun (WGS) entry which is preliminary data.</text>
</comment>
<dbReference type="Proteomes" id="UP001157502">
    <property type="component" value="Chromosome 7"/>
</dbReference>
<organism evidence="1 2">
    <name type="scientific">Dallia pectoralis</name>
    <name type="common">Alaska blackfish</name>
    <dbReference type="NCBI Taxonomy" id="75939"/>
    <lineage>
        <taxon>Eukaryota</taxon>
        <taxon>Metazoa</taxon>
        <taxon>Chordata</taxon>
        <taxon>Craniata</taxon>
        <taxon>Vertebrata</taxon>
        <taxon>Euteleostomi</taxon>
        <taxon>Actinopterygii</taxon>
        <taxon>Neopterygii</taxon>
        <taxon>Teleostei</taxon>
        <taxon>Protacanthopterygii</taxon>
        <taxon>Esociformes</taxon>
        <taxon>Umbridae</taxon>
        <taxon>Dallia</taxon>
    </lineage>
</organism>
<dbReference type="EMBL" id="CM055734">
    <property type="protein sequence ID" value="KAJ8009377.1"/>
    <property type="molecule type" value="Genomic_DNA"/>
</dbReference>